<proteinExistence type="predicted"/>
<reference evidence="1 2" key="1">
    <citation type="submission" date="2016-10" db="EMBL/GenBank/DDBJ databases">
        <title>Genome sequence of Streptomyces gilvigriseus MUSC 26.</title>
        <authorList>
            <person name="Lee L.-H."/>
            <person name="Ser H.-L."/>
        </authorList>
    </citation>
    <scope>NUCLEOTIDE SEQUENCE [LARGE SCALE GENOMIC DNA]</scope>
    <source>
        <strain evidence="1 2">MUSC 26</strain>
    </source>
</reference>
<dbReference type="Gene3D" id="3.20.20.80">
    <property type="entry name" value="Glycosidases"/>
    <property type="match status" value="1"/>
</dbReference>
<dbReference type="STRING" id="1428644.BIV57_12395"/>
<dbReference type="InterPro" id="IPR017853">
    <property type="entry name" value="GH"/>
</dbReference>
<sequence length="414" mass="43914">MGVFWPPPPLQISTARYQEIADAGFTFILNGNYVWDATGIRYSLAAAQQTGLKVLVSGDPLEAALAGNFWIQGDPSGNHPQISPQDAATSLAAVLSTYKGYSSFAGLDLADEPAADRFTTLAALVALCRQAAPTALPYINFRRIGQPWGAWGTAGMDAATYTTYIQQAVDTVRPSVLSYDRYPLNADGTDDPQYFQNWAIMRQASLRSGIPAWIYLQSVQYAGHRLPTAAELAWQVNISLAYGAKGIQYFTYWTPDPSRGSGFVPAQALITVAGERTALYDAAKRLNTGWLAPAGGQLKPLVSESVVHANDNPLPAGAIAFAPDDLLAEVSGDAVVLGRFAAVGASLSDDRTLLVANRSHSAPATARVRLKPAAVATVSRFDAVAASWLPKAGAAHLDVHLPPGGAALYRLAAK</sequence>
<dbReference type="EMBL" id="MLCF01000062">
    <property type="protein sequence ID" value="OIV37183.1"/>
    <property type="molecule type" value="Genomic_DNA"/>
</dbReference>
<dbReference type="AlphaFoldDB" id="A0A1J7BER2"/>
<evidence type="ECO:0008006" key="3">
    <source>
        <dbReference type="Google" id="ProtNLM"/>
    </source>
</evidence>
<protein>
    <recommendedName>
        <fullName evidence="3">Glycoside hydrolase family 42 N-terminal domain-containing protein</fullName>
    </recommendedName>
</protein>
<dbReference type="SUPFAM" id="SSF51445">
    <property type="entry name" value="(Trans)glycosidases"/>
    <property type="match status" value="1"/>
</dbReference>
<evidence type="ECO:0000313" key="1">
    <source>
        <dbReference type="EMBL" id="OIV37183.1"/>
    </source>
</evidence>
<comment type="caution">
    <text evidence="1">The sequence shown here is derived from an EMBL/GenBank/DDBJ whole genome shotgun (WGS) entry which is preliminary data.</text>
</comment>
<name>A0A1J7BER2_9ACTN</name>
<accession>A0A1J7BER2</accession>
<organism evidence="1 2">
    <name type="scientific">Mangrovactinospora gilvigrisea</name>
    <dbReference type="NCBI Taxonomy" id="1428644"/>
    <lineage>
        <taxon>Bacteria</taxon>
        <taxon>Bacillati</taxon>
        <taxon>Actinomycetota</taxon>
        <taxon>Actinomycetes</taxon>
        <taxon>Kitasatosporales</taxon>
        <taxon>Streptomycetaceae</taxon>
        <taxon>Mangrovactinospora</taxon>
    </lineage>
</organism>
<gene>
    <name evidence="1" type="ORF">BIV57_12395</name>
</gene>
<keyword evidence="2" id="KW-1185">Reference proteome</keyword>
<evidence type="ECO:0000313" key="2">
    <source>
        <dbReference type="Proteomes" id="UP000243342"/>
    </source>
</evidence>
<dbReference type="Proteomes" id="UP000243342">
    <property type="component" value="Unassembled WGS sequence"/>
</dbReference>